<dbReference type="PANTHER" id="PTHR31527:SF0">
    <property type="entry name" value="RE64534P"/>
    <property type="match status" value="1"/>
</dbReference>
<evidence type="ECO:0000313" key="3">
    <source>
        <dbReference type="EMBL" id="ORV43487.1"/>
    </source>
</evidence>
<feature type="region of interest" description="Disordered" evidence="1">
    <location>
        <begin position="1"/>
        <end position="48"/>
    </location>
</feature>
<feature type="compositionally biased region" description="Low complexity" evidence="1">
    <location>
        <begin position="22"/>
        <end position="36"/>
    </location>
</feature>
<comment type="caution">
    <text evidence="3">The sequence shown here is derived from an EMBL/GenBank/DDBJ whole genome shotgun (WGS) entry which is preliminary data.</text>
</comment>
<name>A0A1X1TG17_9MYCO</name>
<dbReference type="NCBIfam" id="TIGR03425">
    <property type="entry name" value="urea_degr_2"/>
    <property type="match status" value="1"/>
</dbReference>
<dbReference type="Pfam" id="PF09347">
    <property type="entry name" value="DUF1989"/>
    <property type="match status" value="1"/>
</dbReference>
<keyword evidence="4" id="KW-1185">Reference proteome</keyword>
<proteinExistence type="predicted"/>
<dbReference type="InterPro" id="IPR018959">
    <property type="entry name" value="DUF1989"/>
</dbReference>
<dbReference type="EMBL" id="LQOS01000018">
    <property type="protein sequence ID" value="ORV43487.1"/>
    <property type="molecule type" value="Genomic_DNA"/>
</dbReference>
<evidence type="ECO:0000256" key="1">
    <source>
        <dbReference type="SAM" id="MobiDB-lite"/>
    </source>
</evidence>
<dbReference type="OrthoDB" id="9772660at2"/>
<dbReference type="InterPro" id="IPR017792">
    <property type="entry name" value="UAAP1"/>
</dbReference>
<gene>
    <name evidence="3" type="ORF">AWC01_06175</name>
</gene>
<dbReference type="PANTHER" id="PTHR31527">
    <property type="entry name" value="RE64534P"/>
    <property type="match status" value="1"/>
</dbReference>
<protein>
    <submittedName>
        <fullName evidence="3">Urea carboxylase</fullName>
    </submittedName>
</protein>
<feature type="domain" description="DUF1989" evidence="2">
    <location>
        <begin position="74"/>
        <end position="240"/>
    </location>
</feature>
<dbReference type="Proteomes" id="UP000193564">
    <property type="component" value="Unassembled WGS sequence"/>
</dbReference>
<accession>A0A1X1TG17</accession>
<organism evidence="3 4">
    <name type="scientific">Mycolicibacterium doricum</name>
    <dbReference type="NCBI Taxonomy" id="126673"/>
    <lineage>
        <taxon>Bacteria</taxon>
        <taxon>Bacillati</taxon>
        <taxon>Actinomycetota</taxon>
        <taxon>Actinomycetes</taxon>
        <taxon>Mycobacteriales</taxon>
        <taxon>Mycobacteriaceae</taxon>
        <taxon>Mycolicibacterium</taxon>
    </lineage>
</organism>
<evidence type="ECO:0000259" key="2">
    <source>
        <dbReference type="Pfam" id="PF09347"/>
    </source>
</evidence>
<dbReference type="AlphaFoldDB" id="A0A1X1TG17"/>
<dbReference type="STRING" id="126673.AWC01_06175"/>
<sequence>MPPSGAAPHASGVPVTSDLRTTEGTASATATTAGARAHARAQHGHTAEHMRHIPASTGPTIADGVAAEQLVWSETVAAGGYTTAVFARGTRIRLTDPDGEACAHVLLHRADAPYERLNIADTVKVPWQAYLGAGHPLLSAFGRVLATVVADTSGAHDALTGTTTRAGNETRYGAGAPESATPAGRELLLLGALKHGLDQRDLPPSLSFFKGVHADAGGALRWLGSSGAGTTVDLLLHVDAVLLLANTAHPLDPRPEFTCSPVRLHAWPAPGDLDLLAAGKLVGELGPEHLQAIANTDADLVARGVL</sequence>
<dbReference type="RefSeq" id="WP_085189043.1">
    <property type="nucleotide sequence ID" value="NZ_AP022605.1"/>
</dbReference>
<reference evidence="3 4" key="1">
    <citation type="submission" date="2016-01" db="EMBL/GenBank/DDBJ databases">
        <title>The new phylogeny of the genus Mycobacterium.</title>
        <authorList>
            <person name="Tarcisio F."/>
            <person name="Conor M."/>
            <person name="Antonella G."/>
            <person name="Elisabetta G."/>
            <person name="Giulia F.S."/>
            <person name="Sara T."/>
            <person name="Anna F."/>
            <person name="Clotilde B."/>
            <person name="Roberto B."/>
            <person name="Veronica D.S."/>
            <person name="Fabio R."/>
            <person name="Monica P."/>
            <person name="Olivier J."/>
            <person name="Enrico T."/>
            <person name="Nicola S."/>
        </authorList>
    </citation>
    <scope>NUCLEOTIDE SEQUENCE [LARGE SCALE GENOMIC DNA]</scope>
    <source>
        <strain evidence="3 4">DSM 44339</strain>
    </source>
</reference>
<evidence type="ECO:0000313" key="4">
    <source>
        <dbReference type="Proteomes" id="UP000193564"/>
    </source>
</evidence>